<dbReference type="Gene3D" id="2.30.29.30">
    <property type="entry name" value="Pleckstrin-homology domain (PH domain)/Phosphotyrosine-binding domain (PTB)"/>
    <property type="match status" value="1"/>
</dbReference>
<feature type="domain" description="PID" evidence="1">
    <location>
        <begin position="13"/>
        <end position="153"/>
    </location>
</feature>
<dbReference type="OrthoDB" id="9938362at2759"/>
<dbReference type="InterPro" id="IPR011993">
    <property type="entry name" value="PH-like_dom_sf"/>
</dbReference>
<evidence type="ECO:0000259" key="1">
    <source>
        <dbReference type="Pfam" id="PF00640"/>
    </source>
</evidence>
<dbReference type="EMBL" id="FN654202">
    <property type="protein sequence ID" value="CBY16422.1"/>
    <property type="molecule type" value="Genomic_DNA"/>
</dbReference>
<dbReference type="AlphaFoldDB" id="E4Y3M6"/>
<reference evidence="2" key="1">
    <citation type="journal article" date="2010" name="Science">
        <title>Plasticity of animal genome architecture unmasked by rapid evolution of a pelagic tunicate.</title>
        <authorList>
            <person name="Denoeud F."/>
            <person name="Henriet S."/>
            <person name="Mungpakdee S."/>
            <person name="Aury J.M."/>
            <person name="Da Silva C."/>
            <person name="Brinkmann H."/>
            <person name="Mikhaleva J."/>
            <person name="Olsen L.C."/>
            <person name="Jubin C."/>
            <person name="Canestro C."/>
            <person name="Bouquet J.M."/>
            <person name="Danks G."/>
            <person name="Poulain J."/>
            <person name="Campsteijn C."/>
            <person name="Adamski M."/>
            <person name="Cross I."/>
            <person name="Yadetie F."/>
            <person name="Muffato M."/>
            <person name="Louis A."/>
            <person name="Butcher S."/>
            <person name="Tsagkogeorga G."/>
            <person name="Konrad A."/>
            <person name="Singh S."/>
            <person name="Jensen M.F."/>
            <person name="Cong E.H."/>
            <person name="Eikeseth-Otteraa H."/>
            <person name="Noel B."/>
            <person name="Anthouard V."/>
            <person name="Porcel B.M."/>
            <person name="Kachouri-Lafond R."/>
            <person name="Nishino A."/>
            <person name="Ugolini M."/>
            <person name="Chourrout P."/>
            <person name="Nishida H."/>
            <person name="Aasland R."/>
            <person name="Huzurbazar S."/>
            <person name="Westhof E."/>
            <person name="Delsuc F."/>
            <person name="Lehrach H."/>
            <person name="Reinhardt R."/>
            <person name="Weissenbach J."/>
            <person name="Roy S.W."/>
            <person name="Artiguenave F."/>
            <person name="Postlethwait J.H."/>
            <person name="Manak J.R."/>
            <person name="Thompson E.M."/>
            <person name="Jaillon O."/>
            <person name="Du Pasquier L."/>
            <person name="Boudinot P."/>
            <person name="Liberles D.A."/>
            <person name="Volff J.N."/>
            <person name="Philippe H."/>
            <person name="Lenhard B."/>
            <person name="Roest Crollius H."/>
            <person name="Wincker P."/>
            <person name="Chourrout D."/>
        </authorList>
    </citation>
    <scope>NUCLEOTIDE SEQUENCE [LARGE SCALE GENOMIC DNA]</scope>
</reference>
<keyword evidence="3" id="KW-1185">Reference proteome</keyword>
<dbReference type="SUPFAM" id="SSF50729">
    <property type="entry name" value="PH domain-like"/>
    <property type="match status" value="1"/>
</dbReference>
<evidence type="ECO:0000313" key="3">
    <source>
        <dbReference type="Proteomes" id="UP000001307"/>
    </source>
</evidence>
<protein>
    <recommendedName>
        <fullName evidence="1">PID domain-containing protein</fullName>
    </recommendedName>
</protein>
<proteinExistence type="predicted"/>
<evidence type="ECO:0000313" key="2">
    <source>
        <dbReference type="EMBL" id="CBY16422.1"/>
    </source>
</evidence>
<dbReference type="InterPro" id="IPR006020">
    <property type="entry name" value="PTB/PI_dom"/>
</dbReference>
<dbReference type="Pfam" id="PF00640">
    <property type="entry name" value="PID"/>
    <property type="match status" value="1"/>
</dbReference>
<dbReference type="Proteomes" id="UP000001307">
    <property type="component" value="Unassembled WGS sequence"/>
</dbReference>
<dbReference type="InParanoid" id="E4Y3M6"/>
<organism evidence="2">
    <name type="scientific">Oikopleura dioica</name>
    <name type="common">Tunicate</name>
    <dbReference type="NCBI Taxonomy" id="34765"/>
    <lineage>
        <taxon>Eukaryota</taxon>
        <taxon>Metazoa</taxon>
        <taxon>Chordata</taxon>
        <taxon>Tunicata</taxon>
        <taxon>Appendicularia</taxon>
        <taxon>Copelata</taxon>
        <taxon>Oikopleuridae</taxon>
        <taxon>Oikopleura</taxon>
    </lineage>
</organism>
<accession>E4Y3M6</accession>
<sequence length="213" mass="24427">MASTEYTSTFSGIKYLGSVEIIRSLYNIHSSLRTDVIGFAINKILQRYNRSNLWQNNCDTELTKLQAYVGRSPMSPWHQHYCDIHLTPDRIIVNSKDGRCVSRIFDHSLGNISVAAKDICITNLWCYVSKFSTDGQSSDRHLFLFECIDDLQASKLHDVNIRRFNNQPIPSSRPLRVELPPIRPHSTSLISTPPALPSRRTKPTTDERYLKFV</sequence>
<name>E4Y3M6_OIKDI</name>
<gene>
    <name evidence="2" type="ORF">GSOID_T00001585001</name>
</gene>